<evidence type="ECO:0000313" key="3">
    <source>
        <dbReference type="EMBL" id="REH39473.1"/>
    </source>
</evidence>
<feature type="region of interest" description="Disordered" evidence="1">
    <location>
        <begin position="1"/>
        <end position="27"/>
    </location>
</feature>
<keyword evidence="4" id="KW-1185">Reference proteome</keyword>
<organism evidence="3 4">
    <name type="scientific">Kutzneria buriramensis</name>
    <dbReference type="NCBI Taxonomy" id="1045776"/>
    <lineage>
        <taxon>Bacteria</taxon>
        <taxon>Bacillati</taxon>
        <taxon>Actinomycetota</taxon>
        <taxon>Actinomycetes</taxon>
        <taxon>Pseudonocardiales</taxon>
        <taxon>Pseudonocardiaceae</taxon>
        <taxon>Kutzneria</taxon>
    </lineage>
</organism>
<evidence type="ECO:0000256" key="1">
    <source>
        <dbReference type="SAM" id="MobiDB-lite"/>
    </source>
</evidence>
<dbReference type="Proteomes" id="UP000256269">
    <property type="component" value="Unassembled WGS sequence"/>
</dbReference>
<protein>
    <submittedName>
        <fullName evidence="3">Ricin-type beta-trefoil lectin protein</fullName>
    </submittedName>
</protein>
<reference evidence="3 4" key="1">
    <citation type="submission" date="2018-08" db="EMBL/GenBank/DDBJ databases">
        <title>Genomic Encyclopedia of Archaeal and Bacterial Type Strains, Phase II (KMG-II): from individual species to whole genera.</title>
        <authorList>
            <person name="Goeker M."/>
        </authorList>
    </citation>
    <scope>NUCLEOTIDE SEQUENCE [LARGE SCALE GENOMIC DNA]</scope>
    <source>
        <strain evidence="3 4">DSM 45791</strain>
    </source>
</reference>
<dbReference type="Pfam" id="PF14200">
    <property type="entry name" value="RicinB_lectin_2"/>
    <property type="match status" value="1"/>
</dbReference>
<sequence>MARIRSPPQRDNRSATPVARSQVLGNTGTSGVYTLQNVNSGKCLDVENGRTNDFAAVDQYSCYAGPVQQWRLAA</sequence>
<keyword evidence="3" id="KW-0430">Lectin</keyword>
<dbReference type="SUPFAM" id="SSF50370">
    <property type="entry name" value="Ricin B-like lectins"/>
    <property type="match status" value="1"/>
</dbReference>
<dbReference type="InterPro" id="IPR000772">
    <property type="entry name" value="Ricin_B_lectin"/>
</dbReference>
<proteinExistence type="predicted"/>
<comment type="caution">
    <text evidence="3">The sequence shown here is derived from an EMBL/GenBank/DDBJ whole genome shotgun (WGS) entry which is preliminary data.</text>
</comment>
<dbReference type="InterPro" id="IPR035992">
    <property type="entry name" value="Ricin_B-like_lectins"/>
</dbReference>
<accession>A0A3E0H7R6</accession>
<feature type="domain" description="Ricin B lectin" evidence="2">
    <location>
        <begin position="27"/>
        <end position="72"/>
    </location>
</feature>
<evidence type="ECO:0000259" key="2">
    <source>
        <dbReference type="Pfam" id="PF14200"/>
    </source>
</evidence>
<evidence type="ECO:0000313" key="4">
    <source>
        <dbReference type="Proteomes" id="UP000256269"/>
    </source>
</evidence>
<gene>
    <name evidence="3" type="ORF">BCF44_113328</name>
</gene>
<dbReference type="CDD" id="cd00161">
    <property type="entry name" value="beta-trefoil_Ricin-like"/>
    <property type="match status" value="1"/>
</dbReference>
<dbReference type="Gene3D" id="2.80.10.50">
    <property type="match status" value="1"/>
</dbReference>
<dbReference type="PROSITE" id="PS50231">
    <property type="entry name" value="RICIN_B_LECTIN"/>
    <property type="match status" value="1"/>
</dbReference>
<dbReference type="AlphaFoldDB" id="A0A3E0H7R6"/>
<dbReference type="EMBL" id="QUNO01000013">
    <property type="protein sequence ID" value="REH39473.1"/>
    <property type="molecule type" value="Genomic_DNA"/>
</dbReference>
<dbReference type="GO" id="GO:0030246">
    <property type="term" value="F:carbohydrate binding"/>
    <property type="evidence" value="ECO:0007669"/>
    <property type="project" value="UniProtKB-KW"/>
</dbReference>
<name>A0A3E0H7R6_9PSEU</name>